<keyword evidence="2" id="KW-1185">Reference proteome</keyword>
<comment type="caution">
    <text evidence="1">The sequence shown here is derived from an EMBL/GenBank/DDBJ whole genome shotgun (WGS) entry which is preliminary data.</text>
</comment>
<sequence length="54" mass="6497">TSDREYPSPYLYPHVVKIQQSRLKEKCSFDNGTNFKMMLESEIDRNSVYRPRLE</sequence>
<dbReference type="Proteomes" id="UP001233999">
    <property type="component" value="Unassembled WGS sequence"/>
</dbReference>
<feature type="non-terminal residue" evidence="1">
    <location>
        <position position="54"/>
    </location>
</feature>
<dbReference type="AlphaFoldDB" id="A0AAD8AM85"/>
<evidence type="ECO:0000313" key="2">
    <source>
        <dbReference type="Proteomes" id="UP001233999"/>
    </source>
</evidence>
<proteinExistence type="predicted"/>
<reference evidence="1" key="1">
    <citation type="journal article" date="2023" name="IScience">
        <title>Live-bearing cockroach genome reveals convergent evolutionary mechanisms linked to viviparity in insects and beyond.</title>
        <authorList>
            <person name="Fouks B."/>
            <person name="Harrison M.C."/>
            <person name="Mikhailova A.A."/>
            <person name="Marchal E."/>
            <person name="English S."/>
            <person name="Carruthers M."/>
            <person name="Jennings E.C."/>
            <person name="Chiamaka E.L."/>
            <person name="Frigard R.A."/>
            <person name="Pippel M."/>
            <person name="Attardo G.M."/>
            <person name="Benoit J.B."/>
            <person name="Bornberg-Bauer E."/>
            <person name="Tobe S.S."/>
        </authorList>
    </citation>
    <scope>NUCLEOTIDE SEQUENCE</scope>
    <source>
        <strain evidence="1">Stay&amp;Tobe</strain>
    </source>
</reference>
<name>A0AAD8AM85_DIPPU</name>
<organism evidence="1 2">
    <name type="scientific">Diploptera punctata</name>
    <name type="common">Pacific beetle cockroach</name>
    <dbReference type="NCBI Taxonomy" id="6984"/>
    <lineage>
        <taxon>Eukaryota</taxon>
        <taxon>Metazoa</taxon>
        <taxon>Ecdysozoa</taxon>
        <taxon>Arthropoda</taxon>
        <taxon>Hexapoda</taxon>
        <taxon>Insecta</taxon>
        <taxon>Pterygota</taxon>
        <taxon>Neoptera</taxon>
        <taxon>Polyneoptera</taxon>
        <taxon>Dictyoptera</taxon>
        <taxon>Blattodea</taxon>
        <taxon>Blaberoidea</taxon>
        <taxon>Blaberidae</taxon>
        <taxon>Diplopterinae</taxon>
        <taxon>Diploptera</taxon>
    </lineage>
</organism>
<protein>
    <submittedName>
        <fullName evidence="1">Uncharacterized protein</fullName>
    </submittedName>
</protein>
<reference evidence="1" key="2">
    <citation type="submission" date="2023-05" db="EMBL/GenBank/DDBJ databases">
        <authorList>
            <person name="Fouks B."/>
        </authorList>
    </citation>
    <scope>NUCLEOTIDE SEQUENCE</scope>
    <source>
        <strain evidence="1">Stay&amp;Tobe</strain>
        <tissue evidence="1">Testes</tissue>
    </source>
</reference>
<dbReference type="EMBL" id="JASPKZ010000435">
    <property type="protein sequence ID" value="KAJ9600263.1"/>
    <property type="molecule type" value="Genomic_DNA"/>
</dbReference>
<gene>
    <name evidence="1" type="ORF">L9F63_009439</name>
</gene>
<accession>A0AAD8AM85</accession>
<evidence type="ECO:0000313" key="1">
    <source>
        <dbReference type="EMBL" id="KAJ9600263.1"/>
    </source>
</evidence>
<feature type="non-terminal residue" evidence="1">
    <location>
        <position position="1"/>
    </location>
</feature>